<name>A0AAW1Q2J7_9CHLO</name>
<protein>
    <submittedName>
        <fullName evidence="1">Uncharacterized protein</fullName>
    </submittedName>
</protein>
<proteinExistence type="predicted"/>
<dbReference type="Proteomes" id="UP001438707">
    <property type="component" value="Unassembled WGS sequence"/>
</dbReference>
<dbReference type="EMBL" id="JALJOS010000088">
    <property type="protein sequence ID" value="KAK9816190.1"/>
    <property type="molecule type" value="Genomic_DNA"/>
</dbReference>
<evidence type="ECO:0000313" key="2">
    <source>
        <dbReference type="Proteomes" id="UP001438707"/>
    </source>
</evidence>
<accession>A0AAW1Q2J7</accession>
<organism evidence="1 2">
    <name type="scientific">Apatococcus lobatus</name>
    <dbReference type="NCBI Taxonomy" id="904363"/>
    <lineage>
        <taxon>Eukaryota</taxon>
        <taxon>Viridiplantae</taxon>
        <taxon>Chlorophyta</taxon>
        <taxon>core chlorophytes</taxon>
        <taxon>Trebouxiophyceae</taxon>
        <taxon>Chlorellales</taxon>
        <taxon>Chlorellaceae</taxon>
        <taxon>Apatococcus</taxon>
    </lineage>
</organism>
<keyword evidence="2" id="KW-1185">Reference proteome</keyword>
<dbReference type="AlphaFoldDB" id="A0AAW1Q2J7"/>
<evidence type="ECO:0000313" key="1">
    <source>
        <dbReference type="EMBL" id="KAK9816190.1"/>
    </source>
</evidence>
<gene>
    <name evidence="1" type="ORF">WJX74_001838</name>
</gene>
<sequence>MQTATLQAANTDASADATAMTIAIVHRRGPLQEDGQVQDLLHPDPAEYHPTKAELEAGAAVLGAACQEACHYAPLDHHLLVTTSEEAANNHLAQIRAAIAQSMRFSLSQTALTDVPVDAMSQSRVVTAQLK</sequence>
<reference evidence="1 2" key="1">
    <citation type="journal article" date="2024" name="Nat. Commun.">
        <title>Phylogenomics reveals the evolutionary origins of lichenization in chlorophyte algae.</title>
        <authorList>
            <person name="Puginier C."/>
            <person name="Libourel C."/>
            <person name="Otte J."/>
            <person name="Skaloud P."/>
            <person name="Haon M."/>
            <person name="Grisel S."/>
            <person name="Petersen M."/>
            <person name="Berrin J.G."/>
            <person name="Delaux P.M."/>
            <person name="Dal Grande F."/>
            <person name="Keller J."/>
        </authorList>
    </citation>
    <scope>NUCLEOTIDE SEQUENCE [LARGE SCALE GENOMIC DNA]</scope>
    <source>
        <strain evidence="1 2">SAG 2145</strain>
    </source>
</reference>
<comment type="caution">
    <text evidence="1">The sequence shown here is derived from an EMBL/GenBank/DDBJ whole genome shotgun (WGS) entry which is preliminary data.</text>
</comment>